<dbReference type="SUPFAM" id="SSF50249">
    <property type="entry name" value="Nucleic acid-binding proteins"/>
    <property type="match status" value="1"/>
</dbReference>
<keyword evidence="4 7" id="KW-0699">rRNA-binding</keyword>
<comment type="caution">
    <text evidence="10">The sequence shown here is derived from an EMBL/GenBank/DDBJ whole genome shotgun (WGS) entry which is preliminary data.</text>
</comment>
<dbReference type="GO" id="GO:0019843">
    <property type="term" value="F:rRNA binding"/>
    <property type="evidence" value="ECO:0007669"/>
    <property type="project" value="UniProtKB-UniRule"/>
</dbReference>
<comment type="subcellular location">
    <subcellularLocation>
        <location evidence="7">Cytoplasm</location>
    </subcellularLocation>
</comment>
<protein>
    <recommendedName>
        <fullName evidence="7 8">Translation initiation factor IF-1</fullName>
    </recommendedName>
</protein>
<evidence type="ECO:0000256" key="5">
    <source>
        <dbReference type="ARBA" id="ARBA00022884"/>
    </source>
</evidence>
<evidence type="ECO:0000256" key="1">
    <source>
        <dbReference type="ARBA" id="ARBA00010939"/>
    </source>
</evidence>
<evidence type="ECO:0000256" key="6">
    <source>
        <dbReference type="ARBA" id="ARBA00022917"/>
    </source>
</evidence>
<keyword evidence="2 7" id="KW-0963">Cytoplasm</keyword>
<name>A0A916NFZ8_9BURK</name>
<dbReference type="EMBL" id="CAJPUY010000030">
    <property type="protein sequence ID" value="CAG2156711.1"/>
    <property type="molecule type" value="Genomic_DNA"/>
</dbReference>
<dbReference type="InterPro" id="IPR012340">
    <property type="entry name" value="NA-bd_OB-fold"/>
</dbReference>
<comment type="similarity">
    <text evidence="1 7">Belongs to the IF-1 family.</text>
</comment>
<dbReference type="GO" id="GO:0005829">
    <property type="term" value="C:cytosol"/>
    <property type="evidence" value="ECO:0007669"/>
    <property type="project" value="TreeGrafter"/>
</dbReference>
<evidence type="ECO:0000256" key="3">
    <source>
        <dbReference type="ARBA" id="ARBA00022540"/>
    </source>
</evidence>
<proteinExistence type="inferred from homology"/>
<evidence type="ECO:0000256" key="7">
    <source>
        <dbReference type="HAMAP-Rule" id="MF_00075"/>
    </source>
</evidence>
<keyword evidence="11" id="KW-1185">Reference proteome</keyword>
<dbReference type="HAMAP" id="MF_00075">
    <property type="entry name" value="IF_1"/>
    <property type="match status" value="1"/>
</dbReference>
<keyword evidence="3 7" id="KW-0396">Initiation factor</keyword>
<dbReference type="GO" id="GO:0043022">
    <property type="term" value="F:ribosome binding"/>
    <property type="evidence" value="ECO:0007669"/>
    <property type="project" value="UniProtKB-UniRule"/>
</dbReference>
<reference evidence="10" key="1">
    <citation type="submission" date="2021-03" db="EMBL/GenBank/DDBJ databases">
        <authorList>
            <person name="Peeters C."/>
        </authorList>
    </citation>
    <scope>NUCLEOTIDE SEQUENCE</scope>
    <source>
        <strain evidence="10">LMG 31506</strain>
    </source>
</reference>
<evidence type="ECO:0000259" key="9">
    <source>
        <dbReference type="PROSITE" id="PS50832"/>
    </source>
</evidence>
<evidence type="ECO:0000256" key="4">
    <source>
        <dbReference type="ARBA" id="ARBA00022730"/>
    </source>
</evidence>
<dbReference type="Pfam" id="PF01176">
    <property type="entry name" value="eIF-1a"/>
    <property type="match status" value="1"/>
</dbReference>
<dbReference type="PROSITE" id="PS50832">
    <property type="entry name" value="S1_IF1_TYPE"/>
    <property type="match status" value="1"/>
</dbReference>
<dbReference type="GO" id="GO:0003743">
    <property type="term" value="F:translation initiation factor activity"/>
    <property type="evidence" value="ECO:0007669"/>
    <property type="project" value="UniProtKB-UniRule"/>
</dbReference>
<dbReference type="Proteomes" id="UP000672934">
    <property type="component" value="Unassembled WGS sequence"/>
</dbReference>
<dbReference type="PANTHER" id="PTHR33370">
    <property type="entry name" value="TRANSLATION INITIATION FACTOR IF-1, CHLOROPLASTIC"/>
    <property type="match status" value="1"/>
</dbReference>
<evidence type="ECO:0000313" key="11">
    <source>
        <dbReference type="Proteomes" id="UP000672934"/>
    </source>
</evidence>
<dbReference type="CDD" id="cd04451">
    <property type="entry name" value="S1_IF1"/>
    <property type="match status" value="1"/>
</dbReference>
<evidence type="ECO:0000256" key="2">
    <source>
        <dbReference type="ARBA" id="ARBA00022490"/>
    </source>
</evidence>
<dbReference type="PANTHER" id="PTHR33370:SF1">
    <property type="entry name" value="TRANSLATION INITIATION FACTOR IF-1, CHLOROPLASTIC"/>
    <property type="match status" value="1"/>
</dbReference>
<accession>A0A916NFZ8</accession>
<dbReference type="Gene3D" id="2.40.50.140">
    <property type="entry name" value="Nucleic acid-binding proteins"/>
    <property type="match status" value="1"/>
</dbReference>
<gene>
    <name evidence="10" type="primary">infA_3</name>
    <name evidence="7" type="synonym">infA</name>
    <name evidence="10" type="ORF">LMG31506_05793</name>
</gene>
<keyword evidence="5 7" id="KW-0694">RNA-binding</keyword>
<comment type="subunit">
    <text evidence="7">Component of the 30S ribosomal translation pre-initiation complex which assembles on the 30S ribosome in the order IF-2 and IF-3, IF-1 and N-formylmethionyl-tRNA(fMet); mRNA recruitment can occur at any time during PIC assembly.</text>
</comment>
<organism evidence="10 11">
    <name type="scientific">Cupriavidus yeoncheonensis</name>
    <dbReference type="NCBI Taxonomy" id="1462994"/>
    <lineage>
        <taxon>Bacteria</taxon>
        <taxon>Pseudomonadati</taxon>
        <taxon>Pseudomonadota</taxon>
        <taxon>Betaproteobacteria</taxon>
        <taxon>Burkholderiales</taxon>
        <taxon>Burkholderiaceae</taxon>
        <taxon>Cupriavidus</taxon>
    </lineage>
</organism>
<dbReference type="FunFam" id="2.40.50.140:FF:000002">
    <property type="entry name" value="Translation initiation factor IF-1"/>
    <property type="match status" value="1"/>
</dbReference>
<evidence type="ECO:0000313" key="10">
    <source>
        <dbReference type="EMBL" id="CAG2156711.1"/>
    </source>
</evidence>
<keyword evidence="6 7" id="KW-0648">Protein biosynthesis</keyword>
<dbReference type="NCBIfam" id="TIGR00008">
    <property type="entry name" value="infA"/>
    <property type="match status" value="1"/>
</dbReference>
<evidence type="ECO:0000256" key="8">
    <source>
        <dbReference type="NCBIfam" id="TIGR00008"/>
    </source>
</evidence>
<dbReference type="InterPro" id="IPR004368">
    <property type="entry name" value="TIF_IF1"/>
</dbReference>
<sequence length="98" mass="11376">MPARRVTSNVKRNHRSLRVAEKEDRLAKEELIEFGGVVSEALPDNRYRVLLENGVEIWAYASGKMQKHRIRILAGDRVTLEMSPYDLTKGRINFRHKS</sequence>
<comment type="function">
    <text evidence="7">One of the essential components for the initiation of protein synthesis. Stabilizes the binding of IF-2 and IF-3 on the 30S subunit to which N-formylmethionyl-tRNA(fMet) subsequently binds. Helps modulate mRNA selection, yielding the 30S pre-initiation complex (PIC). Upon addition of the 50S ribosomal subunit IF-1, IF-2 and IF-3 are released leaving the mature 70S translation initiation complex.</text>
</comment>
<dbReference type="InterPro" id="IPR006196">
    <property type="entry name" value="RNA-binding_domain_S1_IF1"/>
</dbReference>
<feature type="domain" description="S1-like" evidence="9">
    <location>
        <begin position="22"/>
        <end position="97"/>
    </location>
</feature>
<dbReference type="AlphaFoldDB" id="A0A916NFZ8"/>